<evidence type="ECO:0000256" key="6">
    <source>
        <dbReference type="ARBA" id="ARBA00022884"/>
    </source>
</evidence>
<accession>A0A2M6XUS2</accession>
<comment type="catalytic activity">
    <reaction evidence="8 9">
        <text>S-sulfanyl-L-cysteinyl-[protein] + uridine(34) in tRNA + AH2 + ATP = 2-thiouridine(34) in tRNA + L-cysteinyl-[protein] + A + AMP + diphosphate + H(+)</text>
        <dbReference type="Rhea" id="RHEA:47032"/>
        <dbReference type="Rhea" id="RHEA-COMP:10131"/>
        <dbReference type="Rhea" id="RHEA-COMP:11726"/>
        <dbReference type="Rhea" id="RHEA-COMP:11727"/>
        <dbReference type="Rhea" id="RHEA-COMP:11728"/>
        <dbReference type="ChEBI" id="CHEBI:13193"/>
        <dbReference type="ChEBI" id="CHEBI:15378"/>
        <dbReference type="ChEBI" id="CHEBI:17499"/>
        <dbReference type="ChEBI" id="CHEBI:29950"/>
        <dbReference type="ChEBI" id="CHEBI:30616"/>
        <dbReference type="ChEBI" id="CHEBI:33019"/>
        <dbReference type="ChEBI" id="CHEBI:61963"/>
        <dbReference type="ChEBI" id="CHEBI:65315"/>
        <dbReference type="ChEBI" id="CHEBI:87170"/>
        <dbReference type="ChEBI" id="CHEBI:456215"/>
        <dbReference type="EC" id="2.8.1.13"/>
    </reaction>
</comment>
<evidence type="ECO:0000259" key="11">
    <source>
        <dbReference type="Pfam" id="PF20259"/>
    </source>
</evidence>
<evidence type="ECO:0000256" key="9">
    <source>
        <dbReference type="HAMAP-Rule" id="MF_00144"/>
    </source>
</evidence>
<dbReference type="InterPro" id="IPR014729">
    <property type="entry name" value="Rossmann-like_a/b/a_fold"/>
</dbReference>
<comment type="caution">
    <text evidence="12">The sequence shown here is derived from an EMBL/GenBank/DDBJ whole genome shotgun (WGS) entry which is preliminary data.</text>
</comment>
<dbReference type="InterPro" id="IPR046885">
    <property type="entry name" value="MnmA-like_C"/>
</dbReference>
<dbReference type="Pfam" id="PF20258">
    <property type="entry name" value="tRNA_Me_trans_C"/>
    <property type="match status" value="1"/>
</dbReference>
<dbReference type="EC" id="2.8.1.13" evidence="9"/>
<organism evidence="12 13">
    <name type="scientific">bacterium (Candidatus Gribaldobacteria) CG08_land_8_20_14_0_20_39_15</name>
    <dbReference type="NCBI Taxonomy" id="2014273"/>
    <lineage>
        <taxon>Bacteria</taxon>
        <taxon>Candidatus Gribaldobacteria</taxon>
    </lineage>
</organism>
<dbReference type="NCBIfam" id="NF001138">
    <property type="entry name" value="PRK00143.1"/>
    <property type="match status" value="1"/>
</dbReference>
<keyword evidence="6 9" id="KW-0694">RNA-binding</keyword>
<dbReference type="FunFam" id="3.40.50.620:FF:000115">
    <property type="entry name" value="tRNA-specific 2-thiouridylase MnmA"/>
    <property type="match status" value="1"/>
</dbReference>
<feature type="domain" description="tRNA-specific 2-thiouridylase MnmA-like central" evidence="11">
    <location>
        <begin position="233"/>
        <end position="293"/>
    </location>
</feature>
<dbReference type="PANTHER" id="PTHR11933">
    <property type="entry name" value="TRNA 5-METHYLAMINOMETHYL-2-THIOURIDYLATE -METHYLTRANSFERASE"/>
    <property type="match status" value="1"/>
</dbReference>
<dbReference type="GO" id="GO:0002143">
    <property type="term" value="P:tRNA wobble position uridine thiolation"/>
    <property type="evidence" value="ECO:0007669"/>
    <property type="project" value="TreeGrafter"/>
</dbReference>
<comment type="similarity">
    <text evidence="9">Belongs to the MnmA/TRMU family.</text>
</comment>
<evidence type="ECO:0000313" key="12">
    <source>
        <dbReference type="EMBL" id="PIU15885.1"/>
    </source>
</evidence>
<dbReference type="SUPFAM" id="SSF52402">
    <property type="entry name" value="Adenine nucleotide alpha hydrolases-like"/>
    <property type="match status" value="1"/>
</dbReference>
<feature type="site" description="Interaction with tRNA" evidence="9">
    <location>
        <position position="133"/>
    </location>
</feature>
<keyword evidence="9" id="KW-0963">Cytoplasm</keyword>
<feature type="region of interest" description="Interaction with tRNA" evidence="9">
    <location>
        <begin position="173"/>
        <end position="175"/>
    </location>
</feature>
<comment type="subcellular location">
    <subcellularLocation>
        <location evidence="9">Cytoplasm</location>
    </subcellularLocation>
</comment>
<keyword evidence="1 9" id="KW-0820">tRNA-binding</keyword>
<sequence length="402" mass="45313">MKNNKLKIVVAMSGGVDSSVAAALLKQQGYDIVGIFMKFWKSSFDDKKNGGWNRCCAFEAQQRARAVARVLNIPFYVLNLEKQFKSKVVDYFLQEARAGRTPNPCVICNKEIKFGLLLDKAMAMGADFVATGHYARLLREILNPKSEILNKYKIQNLKSKTVFKILEAKDKNKDQSYFLWQLNQKQLSRILLPIGEIASKAKARDLARKFNLPVAQTKESQEICFVKDKVAYFFKQTIEPKKGKITTKQGKAIGQHQGLWFYTIGQRKGLNLSQGPWFVVDKDIKNNNLIVSKNEKDLLQKELIAENVNWISGQEPKLPLKIKAKIRYRSELASATVKEKIAAKKYKVVFSKPQRAITPGQSIVFYLLHRSPAVGGAKAGEASELLGGGIIELQIANLKMQN</sequence>
<evidence type="ECO:0000256" key="4">
    <source>
        <dbReference type="ARBA" id="ARBA00022741"/>
    </source>
</evidence>
<dbReference type="Gene3D" id="2.40.30.10">
    <property type="entry name" value="Translation factors"/>
    <property type="match status" value="1"/>
</dbReference>
<evidence type="ECO:0000256" key="1">
    <source>
        <dbReference type="ARBA" id="ARBA00022555"/>
    </source>
</evidence>
<evidence type="ECO:0000256" key="7">
    <source>
        <dbReference type="ARBA" id="ARBA00023157"/>
    </source>
</evidence>
<dbReference type="HAMAP" id="MF_00144">
    <property type="entry name" value="tRNA_thiouridyl_MnmA"/>
    <property type="match status" value="1"/>
</dbReference>
<dbReference type="GO" id="GO:0005524">
    <property type="term" value="F:ATP binding"/>
    <property type="evidence" value="ECO:0007669"/>
    <property type="project" value="UniProtKB-KW"/>
</dbReference>
<dbReference type="Proteomes" id="UP000229784">
    <property type="component" value="Unassembled WGS sequence"/>
</dbReference>
<feature type="binding site" evidence="9">
    <location>
        <begin position="11"/>
        <end position="18"/>
    </location>
    <ligand>
        <name>ATP</name>
        <dbReference type="ChEBI" id="CHEBI:30616"/>
    </ligand>
</feature>
<dbReference type="InterPro" id="IPR004506">
    <property type="entry name" value="MnmA-like"/>
</dbReference>
<comment type="caution">
    <text evidence="9">Lacks conserved residue(s) required for the propagation of feature annotation.</text>
</comment>
<feature type="active site" description="Cysteine persulfide intermediate" evidence="9">
    <location>
        <position position="224"/>
    </location>
</feature>
<dbReference type="EMBL" id="PEXQ01000027">
    <property type="protein sequence ID" value="PIU15885.1"/>
    <property type="molecule type" value="Genomic_DNA"/>
</dbReference>
<dbReference type="PANTHER" id="PTHR11933:SF5">
    <property type="entry name" value="MITOCHONDRIAL TRNA-SPECIFIC 2-THIOURIDYLASE 1"/>
    <property type="match status" value="1"/>
</dbReference>
<dbReference type="InterPro" id="IPR046884">
    <property type="entry name" value="MnmA-like_central"/>
</dbReference>
<proteinExistence type="inferred from homology"/>
<name>A0A2M6XUS2_9BACT</name>
<evidence type="ECO:0000256" key="2">
    <source>
        <dbReference type="ARBA" id="ARBA00022679"/>
    </source>
</evidence>
<keyword evidence="4 9" id="KW-0547">Nucleotide-binding</keyword>
<keyword evidence="2 9" id="KW-0808">Transferase</keyword>
<keyword evidence="5 9" id="KW-0067">ATP-binding</keyword>
<keyword evidence="3 9" id="KW-0819">tRNA processing</keyword>
<feature type="active site" description="Nucleophile" evidence="9">
    <location>
        <position position="108"/>
    </location>
</feature>
<protein>
    <recommendedName>
        <fullName evidence="9">tRNA-specific 2-thiouridylase MnmA</fullName>
        <ecNumber evidence="9">2.8.1.13</ecNumber>
    </recommendedName>
</protein>
<keyword evidence="7" id="KW-1015">Disulfide bond</keyword>
<evidence type="ECO:0000256" key="5">
    <source>
        <dbReference type="ARBA" id="ARBA00022840"/>
    </source>
</evidence>
<evidence type="ECO:0000256" key="3">
    <source>
        <dbReference type="ARBA" id="ARBA00022694"/>
    </source>
</evidence>
<evidence type="ECO:0000259" key="10">
    <source>
        <dbReference type="Pfam" id="PF20258"/>
    </source>
</evidence>
<dbReference type="Pfam" id="PF20259">
    <property type="entry name" value="tRNA_Me_trans_M"/>
    <property type="match status" value="1"/>
</dbReference>
<reference evidence="13" key="1">
    <citation type="submission" date="2017-09" db="EMBL/GenBank/DDBJ databases">
        <title>Depth-based differentiation of microbial function through sediment-hosted aquifers and enrichment of novel symbionts in the deep terrestrial subsurface.</title>
        <authorList>
            <person name="Probst A.J."/>
            <person name="Ladd B."/>
            <person name="Jarett J.K."/>
            <person name="Geller-Mcgrath D.E."/>
            <person name="Sieber C.M.K."/>
            <person name="Emerson J.B."/>
            <person name="Anantharaman K."/>
            <person name="Thomas B.C."/>
            <person name="Malmstrom R."/>
            <person name="Stieglmeier M."/>
            <person name="Klingl A."/>
            <person name="Woyke T."/>
            <person name="Ryan C.M."/>
            <person name="Banfield J.F."/>
        </authorList>
    </citation>
    <scope>NUCLEOTIDE SEQUENCE [LARGE SCALE GENOMIC DNA]</scope>
</reference>
<dbReference type="Pfam" id="PF03054">
    <property type="entry name" value="tRNA_Me_trans"/>
    <property type="match status" value="1"/>
</dbReference>
<dbReference type="InterPro" id="IPR023382">
    <property type="entry name" value="MnmA-like_central_sf"/>
</dbReference>
<dbReference type="Gene3D" id="3.40.50.620">
    <property type="entry name" value="HUPs"/>
    <property type="match status" value="1"/>
</dbReference>
<dbReference type="NCBIfam" id="TIGR00420">
    <property type="entry name" value="trmU"/>
    <property type="match status" value="1"/>
</dbReference>
<dbReference type="Gene3D" id="2.30.30.280">
    <property type="entry name" value="Adenine nucleotide alpha hydrolases-like domains"/>
    <property type="match status" value="1"/>
</dbReference>
<evidence type="ECO:0000313" key="13">
    <source>
        <dbReference type="Proteomes" id="UP000229784"/>
    </source>
</evidence>
<dbReference type="GO" id="GO:0000049">
    <property type="term" value="F:tRNA binding"/>
    <property type="evidence" value="ECO:0007669"/>
    <property type="project" value="UniProtKB-KW"/>
</dbReference>
<dbReference type="GO" id="GO:0005737">
    <property type="term" value="C:cytoplasm"/>
    <property type="evidence" value="ECO:0007669"/>
    <property type="project" value="UniProtKB-SubCell"/>
</dbReference>
<feature type="site" description="Interaction with tRNA" evidence="9">
    <location>
        <position position="361"/>
    </location>
</feature>
<dbReference type="FunFam" id="2.30.30.280:FF:000001">
    <property type="entry name" value="tRNA-specific 2-thiouridylase MnmA"/>
    <property type="match status" value="1"/>
</dbReference>
<dbReference type="CDD" id="cd01998">
    <property type="entry name" value="MnmA_TRMU-like"/>
    <property type="match status" value="1"/>
</dbReference>
<dbReference type="AlphaFoldDB" id="A0A2M6XUS2"/>
<feature type="domain" description="tRNA-specific 2-thiouridylase MnmA-like C-terminal" evidence="10">
    <location>
        <begin position="301"/>
        <end position="391"/>
    </location>
</feature>
<feature type="binding site" evidence="9">
    <location>
        <position position="132"/>
    </location>
    <ligand>
        <name>ATP</name>
        <dbReference type="ChEBI" id="CHEBI:30616"/>
    </ligand>
</feature>
<comment type="function">
    <text evidence="9">Catalyzes the 2-thiolation of uridine at the wobble position (U34) of tRNA, leading to the formation of s(2)U34.</text>
</comment>
<evidence type="ECO:0000256" key="8">
    <source>
        <dbReference type="ARBA" id="ARBA00051542"/>
    </source>
</evidence>
<feature type="binding site" evidence="9">
    <location>
        <position position="37"/>
    </location>
    <ligand>
        <name>ATP</name>
        <dbReference type="ChEBI" id="CHEBI:30616"/>
    </ligand>
</feature>
<gene>
    <name evidence="9" type="primary">mnmA</name>
    <name evidence="12" type="ORF">COT20_01100</name>
</gene>
<feature type="region of interest" description="Interaction with tRNA" evidence="9">
    <location>
        <begin position="327"/>
        <end position="328"/>
    </location>
</feature>
<dbReference type="GO" id="GO:0103016">
    <property type="term" value="F:tRNA-uridine 2-sulfurtransferase activity"/>
    <property type="evidence" value="ECO:0007669"/>
    <property type="project" value="UniProtKB-EC"/>
</dbReference>